<comment type="caution">
    <text evidence="2">The sequence shown here is derived from an EMBL/GenBank/DDBJ whole genome shotgun (WGS) entry which is preliminary data.</text>
</comment>
<reference evidence="3" key="1">
    <citation type="journal article" date="2019" name="Int. J. Syst. Evol. Microbiol.">
        <title>The Global Catalogue of Microorganisms (GCM) 10K type strain sequencing project: providing services to taxonomists for standard genome sequencing and annotation.</title>
        <authorList>
            <consortium name="The Broad Institute Genomics Platform"/>
            <consortium name="The Broad Institute Genome Sequencing Center for Infectious Disease"/>
            <person name="Wu L."/>
            <person name="Ma J."/>
        </authorList>
    </citation>
    <scope>NUCLEOTIDE SEQUENCE [LARGE SCALE GENOMIC DNA]</scope>
    <source>
        <strain evidence="3">JCM 3367</strain>
    </source>
</reference>
<accession>A0ABP6ATQ9</accession>
<keyword evidence="3" id="KW-1185">Reference proteome</keyword>
<name>A0ABP6ATQ9_9ACTN</name>
<evidence type="ECO:0000313" key="3">
    <source>
        <dbReference type="Proteomes" id="UP001499978"/>
    </source>
</evidence>
<dbReference type="Proteomes" id="UP001499978">
    <property type="component" value="Unassembled WGS sequence"/>
</dbReference>
<feature type="region of interest" description="Disordered" evidence="1">
    <location>
        <begin position="47"/>
        <end position="89"/>
    </location>
</feature>
<proteinExistence type="predicted"/>
<gene>
    <name evidence="2" type="ORF">GCM10010201_21840</name>
</gene>
<dbReference type="EMBL" id="BAAARY010000008">
    <property type="protein sequence ID" value="GAA2523170.1"/>
    <property type="molecule type" value="Genomic_DNA"/>
</dbReference>
<evidence type="ECO:0000313" key="2">
    <source>
        <dbReference type="EMBL" id="GAA2523170.1"/>
    </source>
</evidence>
<sequence>MTKPGRTVTLVNTVDWSPARRALPLPARGAAPRSCAVNMRGFPAGFKVNGIGDGSGRATPSDGTASRGSGRCSGAAVGEGPNNGGGAAA</sequence>
<evidence type="ECO:0000256" key="1">
    <source>
        <dbReference type="SAM" id="MobiDB-lite"/>
    </source>
</evidence>
<organism evidence="2 3">
    <name type="scientific">Pilimelia columellifera subsp. columellifera</name>
    <dbReference type="NCBI Taxonomy" id="706583"/>
    <lineage>
        <taxon>Bacteria</taxon>
        <taxon>Bacillati</taxon>
        <taxon>Actinomycetota</taxon>
        <taxon>Actinomycetes</taxon>
        <taxon>Micromonosporales</taxon>
        <taxon>Micromonosporaceae</taxon>
        <taxon>Pilimelia</taxon>
    </lineage>
</organism>
<protein>
    <submittedName>
        <fullName evidence="2">Uncharacterized protein</fullName>
    </submittedName>
</protein>